<evidence type="ECO:0000256" key="2">
    <source>
        <dbReference type="SAM" id="MobiDB-lite"/>
    </source>
</evidence>
<comment type="caution">
    <text evidence="5">The sequence shown here is derived from an EMBL/GenBank/DDBJ whole genome shotgun (WGS) entry which is preliminary data.</text>
</comment>
<organism evidence="5 6">
    <name type="scientific">Bartonella silvatica</name>
    <dbReference type="NCBI Taxonomy" id="357760"/>
    <lineage>
        <taxon>Bacteria</taxon>
        <taxon>Pseudomonadati</taxon>
        <taxon>Pseudomonadota</taxon>
        <taxon>Alphaproteobacteria</taxon>
        <taxon>Hyphomicrobiales</taxon>
        <taxon>Bartonellaceae</taxon>
        <taxon>Bartonella</taxon>
    </lineage>
</organism>
<evidence type="ECO:0000313" key="5">
    <source>
        <dbReference type="EMBL" id="MET3589429.1"/>
    </source>
</evidence>
<dbReference type="PROSITE" id="PS00136">
    <property type="entry name" value="SUBTILASE_ASP"/>
    <property type="match status" value="1"/>
</dbReference>
<name>A0ABV2HFX0_9HYPH</name>
<protein>
    <recommendedName>
        <fullName evidence="4">Pertactin central region domain-containing protein</fullName>
    </recommendedName>
</protein>
<keyword evidence="6" id="KW-1185">Reference proteome</keyword>
<feature type="signal peptide" evidence="3">
    <location>
        <begin position="1"/>
        <end position="24"/>
    </location>
</feature>
<dbReference type="EMBL" id="JBEPLI010000003">
    <property type="protein sequence ID" value="MET3589429.1"/>
    <property type="molecule type" value="Genomic_DNA"/>
</dbReference>
<dbReference type="RefSeq" id="WP_354188985.1">
    <property type="nucleotide sequence ID" value="NZ_JBEPLI010000003.1"/>
</dbReference>
<dbReference type="InterPro" id="IPR012332">
    <property type="entry name" value="Autotransporter_pectin_lyase_C"/>
</dbReference>
<sequence length="888" mass="95225">MQCKLGLNFWALMISGSLVKIAHADGVASQGEKLLAPVEIIEVLKRSRESFVIENGQVEIVKNGESSKGTLIGEYGLQTVEYGGQTEDAKIYGGEQFILGEGSYAYNSEVYGQGETSGQQNVYDEAVALFTNVRSGGEQNLDTWLADTGGLAIDTKVFAAGVQNVFAGGRANTVTLESGALQRVYAGGHVETLTINDEAISLVYAGAVLEGTVKVNGSGKISLYAGGQENKTTVEEIILNGKKSQLRSVATKADGSSTSIQTLSGHGTVIFTSTHIPTDPSKVNSYYSLLHVGDLSGSIEFNFRAHFKEQYGDYLLIKNGSGHHTISVMDSGPEITNSSFYGVDLITDKSGKADFALKKHSGKMAEIVDGGAYMYHLKQRDDKGGKIWYLVAIEKKIPIPPSSPQLPTIAGALGKETTILQDPIISSYTNDFSFYADDFRADEDRFILRNSTLSDDNIAVNPKWSINNTVEGTGILYIEEGGLSKNTTILNGGSEVVGEQGISESAIVYEYGIQRVEGGGSALNAEIYGGEQTIFGDSYVNGGIVGSSAYNTKVYGQGDALGQQNVYDDGMAVGTKVMDGGVQTLAKWFVEDDSFLEKSGGLAFNTEVFSGGIQRVLAGGEADVVILHRHAAQEVHSGATVKNLMIEEKANSWVFAGAVLGGKIKVGNWGMLHLYAGGDSSHTQYTNHHTMAEDIDLEDEEARLYAITDDSDDKISYIQKLSGVGRVIFTSSGNDLYYSQLYVDDLSGSMHFDFNVSLAEGKGDYLFIQNGSGDHTISVIDSGIEIADLSSTDLDLIVDQSGGANFTLKSFSGVKIGGVDGGTYIYGLKQKNDEDGSKKIWCLSAVYNDNIPRRGRLPRHLRGDQQVSVSSPSVLPVQQISHQDGNHP</sequence>
<accession>A0ABV2HFX0</accession>
<reference evidence="5 6" key="1">
    <citation type="submission" date="2024-06" db="EMBL/GenBank/DDBJ databases">
        <title>Genomic Encyclopedia of Type Strains, Phase IV (KMG-IV): sequencing the most valuable type-strain genomes for metagenomic binning, comparative biology and taxonomic classification.</title>
        <authorList>
            <person name="Goeker M."/>
        </authorList>
    </citation>
    <scope>NUCLEOTIDE SEQUENCE [LARGE SCALE GENOMIC DNA]</scope>
    <source>
        <strain evidence="5 6">DSM 23649</strain>
    </source>
</reference>
<evidence type="ECO:0000256" key="3">
    <source>
        <dbReference type="SAM" id="SignalP"/>
    </source>
</evidence>
<evidence type="ECO:0000259" key="4">
    <source>
        <dbReference type="Pfam" id="PF03212"/>
    </source>
</evidence>
<feature type="domain" description="Pertactin central region" evidence="4">
    <location>
        <begin position="266"/>
        <end position="391"/>
    </location>
</feature>
<proteinExistence type="predicted"/>
<dbReference type="InterPro" id="IPR004899">
    <property type="entry name" value="Pertactin_central"/>
</dbReference>
<dbReference type="Gene3D" id="2.160.20.20">
    <property type="match status" value="2"/>
</dbReference>
<feature type="domain" description="Pertactin central region" evidence="4">
    <location>
        <begin position="723"/>
        <end position="832"/>
    </location>
</feature>
<feature type="compositionally biased region" description="Low complexity" evidence="2">
    <location>
        <begin position="865"/>
        <end position="879"/>
    </location>
</feature>
<dbReference type="InterPro" id="IPR023827">
    <property type="entry name" value="Peptidase_S8_Asp-AS"/>
</dbReference>
<feature type="chain" id="PRO_5045924741" description="Pertactin central region domain-containing protein" evidence="3">
    <location>
        <begin position="25"/>
        <end position="888"/>
    </location>
</feature>
<evidence type="ECO:0000256" key="1">
    <source>
        <dbReference type="ARBA" id="ARBA00022801"/>
    </source>
</evidence>
<keyword evidence="1" id="KW-0378">Hydrolase</keyword>
<dbReference type="Proteomes" id="UP001549086">
    <property type="component" value="Unassembled WGS sequence"/>
</dbReference>
<keyword evidence="3" id="KW-0732">Signal</keyword>
<dbReference type="SUPFAM" id="SSF51126">
    <property type="entry name" value="Pectin lyase-like"/>
    <property type="match status" value="2"/>
</dbReference>
<feature type="region of interest" description="Disordered" evidence="2">
    <location>
        <begin position="862"/>
        <end position="888"/>
    </location>
</feature>
<feature type="non-terminal residue" evidence="5">
    <location>
        <position position="888"/>
    </location>
</feature>
<evidence type="ECO:0000313" key="6">
    <source>
        <dbReference type="Proteomes" id="UP001549086"/>
    </source>
</evidence>
<dbReference type="InterPro" id="IPR030930">
    <property type="entry name" value="AIDA"/>
</dbReference>
<dbReference type="InterPro" id="IPR011050">
    <property type="entry name" value="Pectin_lyase_fold/virulence"/>
</dbReference>
<gene>
    <name evidence="5" type="ORF">ABID23_000511</name>
</gene>
<dbReference type="Pfam" id="PF03212">
    <property type="entry name" value="Pertactin"/>
    <property type="match status" value="2"/>
</dbReference>
<dbReference type="NCBIfam" id="TIGR04415">
    <property type="entry name" value="O_hepto_targRPT"/>
    <property type="match status" value="1"/>
</dbReference>